<evidence type="ECO:0000313" key="1">
    <source>
        <dbReference type="EMBL" id="CUR56093.1"/>
    </source>
</evidence>
<accession>A0A2P2C244</accession>
<dbReference type="AlphaFoldDB" id="A0A2P2C244"/>
<protein>
    <submittedName>
        <fullName evidence="1">Uncharacterized protein</fullName>
    </submittedName>
</protein>
<proteinExistence type="predicted"/>
<dbReference type="EMBL" id="CZKB01000001">
    <property type="protein sequence ID" value="CUR56093.1"/>
    <property type="molecule type" value="Genomic_DNA"/>
</dbReference>
<sequence length="122" mass="13687">MAMTQHDTVDADVHVDTIQVFLEPDRGASWPGALLSAVIGAGAGPPYRFVAAAPDMRHDAAEHIATSQRFALEPFQDLDDPAEDEWTDLARRRLAELDAELRRDGWHPVDVGAHWWSLRYTR</sequence>
<gene>
    <name evidence="1" type="ORF">NOCA110119</name>
</gene>
<name>A0A2P2C244_9ZZZZ</name>
<organism evidence="1">
    <name type="scientific">metagenome</name>
    <dbReference type="NCBI Taxonomy" id="256318"/>
    <lineage>
        <taxon>unclassified sequences</taxon>
        <taxon>metagenomes</taxon>
    </lineage>
</organism>
<reference evidence="1" key="1">
    <citation type="submission" date="2015-08" db="EMBL/GenBank/DDBJ databases">
        <authorList>
            <person name="Babu N.S."/>
            <person name="Beckwith C.J."/>
            <person name="Beseler K.G."/>
            <person name="Brison A."/>
            <person name="Carone J.V."/>
            <person name="Caskin T.P."/>
            <person name="Diamond M."/>
            <person name="Durham M.E."/>
            <person name="Foxe J.M."/>
            <person name="Go M."/>
            <person name="Henderson B.A."/>
            <person name="Jones I.B."/>
            <person name="McGettigan J.A."/>
            <person name="Micheletti S.J."/>
            <person name="Nasrallah M.E."/>
            <person name="Ortiz D."/>
            <person name="Piller C.R."/>
            <person name="Privatt S.R."/>
            <person name="Schneider S.L."/>
            <person name="Sharp S."/>
            <person name="Smith T.C."/>
            <person name="Stanton J.D."/>
            <person name="Ullery H.E."/>
            <person name="Wilson R.J."/>
            <person name="Serrano M.G."/>
            <person name="Buck G."/>
            <person name="Lee V."/>
            <person name="Wang Y."/>
            <person name="Carvalho R."/>
            <person name="Voegtly L."/>
            <person name="Shi R."/>
            <person name="Duckworth R."/>
            <person name="Johnson A."/>
            <person name="Loviza R."/>
            <person name="Walstead R."/>
            <person name="Shah Z."/>
            <person name="Kiflezghi M."/>
            <person name="Wade K."/>
            <person name="Ball S.L."/>
            <person name="Bradley K.W."/>
            <person name="Asai D.J."/>
            <person name="Bowman C.A."/>
            <person name="Russell D.A."/>
            <person name="Pope W.H."/>
            <person name="Jacobs-Sera D."/>
            <person name="Hendrix R.W."/>
            <person name="Hatfull G.F."/>
        </authorList>
    </citation>
    <scope>NUCLEOTIDE SEQUENCE</scope>
</reference>